<proteinExistence type="predicted"/>
<gene>
    <name evidence="1" type="ORF">RAK27_19085</name>
</gene>
<dbReference type="RefSeq" id="WP_322809903.1">
    <property type="nucleotide sequence ID" value="NZ_JAVBVO010000028.1"/>
</dbReference>
<evidence type="ECO:0000313" key="1">
    <source>
        <dbReference type="EMBL" id="MDZ5760752.1"/>
    </source>
</evidence>
<dbReference type="AlphaFoldDB" id="A0AAW9KAI1"/>
<protein>
    <recommendedName>
        <fullName evidence="3">Phage protein</fullName>
    </recommendedName>
</protein>
<organism evidence="1 2">
    <name type="scientific">Carnobacterium maltaromaticum</name>
    <name type="common">Carnobacterium piscicola</name>
    <dbReference type="NCBI Taxonomy" id="2751"/>
    <lineage>
        <taxon>Bacteria</taxon>
        <taxon>Bacillati</taxon>
        <taxon>Bacillota</taxon>
        <taxon>Bacilli</taxon>
        <taxon>Lactobacillales</taxon>
        <taxon>Carnobacteriaceae</taxon>
        <taxon>Carnobacterium</taxon>
    </lineage>
</organism>
<sequence length="244" mass="27245">MTDLKESLQYAVELAGNEEKTVEVNGKTYFDRNKHSLTELDVKKYADTLTVSTLQGIVDFIKAKFDRDGVRLVLHVKNPTTVKVLSQLDENGQRENILTAVVDLPNYPYGRFLKQSDFVIQLQSIFQRNNDAEALLEFTSAIKIDNGIELKDNGVGQTAVVKSGAASVAEAKVPSPATLQPYRIFLEVPQPESAFIFRLDEKGNCALFEADGGLWKNEAISNVREYLEVAFEQEIENSQINIIA</sequence>
<reference evidence="1" key="1">
    <citation type="submission" date="2023-08" db="EMBL/GenBank/DDBJ databases">
        <title>Genomic characterization of piscicolin 126 produced by Carnobacterium maltaromaticum CM22 strain isolated from salmon (Salmo salar).</title>
        <authorList>
            <person name="Gonzalez-Gragera E."/>
            <person name="Garcia-Lopez J.D."/>
            <person name="Teso-Perez C."/>
            <person name="Gimenez-Hernandez I."/>
            <person name="Peralta-Sanchez J.M."/>
            <person name="Valdivia E."/>
            <person name="Montalban-Lopez M."/>
            <person name="Martin-Platero A.M."/>
            <person name="Banos A."/>
            <person name="Martinez-Bueno M."/>
        </authorList>
    </citation>
    <scope>NUCLEOTIDE SEQUENCE</scope>
    <source>
        <strain evidence="1">CM22</strain>
    </source>
</reference>
<evidence type="ECO:0000313" key="2">
    <source>
        <dbReference type="Proteomes" id="UP001290462"/>
    </source>
</evidence>
<dbReference type="EMBL" id="JAVBVO010000028">
    <property type="protein sequence ID" value="MDZ5760752.1"/>
    <property type="molecule type" value="Genomic_DNA"/>
</dbReference>
<comment type="caution">
    <text evidence="1">The sequence shown here is derived from an EMBL/GenBank/DDBJ whole genome shotgun (WGS) entry which is preliminary data.</text>
</comment>
<name>A0AAW9KAI1_CARML</name>
<accession>A0AAW9KAI1</accession>
<dbReference type="Proteomes" id="UP001290462">
    <property type="component" value="Unassembled WGS sequence"/>
</dbReference>
<evidence type="ECO:0008006" key="3">
    <source>
        <dbReference type="Google" id="ProtNLM"/>
    </source>
</evidence>